<protein>
    <submittedName>
        <fullName evidence="2">Uncharacterized protein</fullName>
    </submittedName>
</protein>
<reference evidence="2 3" key="1">
    <citation type="submission" date="2016-10" db="EMBL/GenBank/DDBJ databases">
        <authorList>
            <person name="de Groot N.N."/>
        </authorList>
    </citation>
    <scope>NUCLEOTIDE SEQUENCE [LARGE SCALE GENOMIC DNA]</scope>
    <source>
        <strain evidence="2 3">DSM 16981</strain>
    </source>
</reference>
<dbReference type="RefSeq" id="WP_245675037.1">
    <property type="nucleotide sequence ID" value="NZ_FNHQ01000001.1"/>
</dbReference>
<accession>A0A1G9PXX1</accession>
<proteinExistence type="predicted"/>
<sequence>MKKLMIALGLTLALSAPAWAANNIWQYNQHIAIDMDSAKITTEKGMTILTFKTIEKADGVTDNCTYVYNVDDQTIQLKEMISKTAKRSYKSNFYPESIKTGNNVIKGRAHMANNVLKKVQEADAMKGSHKR</sequence>
<keyword evidence="1" id="KW-0732">Signal</keyword>
<keyword evidence="3" id="KW-1185">Reference proteome</keyword>
<evidence type="ECO:0000313" key="2">
    <source>
        <dbReference type="EMBL" id="SDM03629.1"/>
    </source>
</evidence>
<gene>
    <name evidence="2" type="ORF">SAMN05660299_00040</name>
</gene>
<dbReference type="AlphaFoldDB" id="A0A1G9PXX1"/>
<evidence type="ECO:0000256" key="1">
    <source>
        <dbReference type="SAM" id="SignalP"/>
    </source>
</evidence>
<dbReference type="Proteomes" id="UP000199309">
    <property type="component" value="Unassembled WGS sequence"/>
</dbReference>
<dbReference type="EMBL" id="FNHQ01000001">
    <property type="protein sequence ID" value="SDM03629.1"/>
    <property type="molecule type" value="Genomic_DNA"/>
</dbReference>
<evidence type="ECO:0000313" key="3">
    <source>
        <dbReference type="Proteomes" id="UP000199309"/>
    </source>
</evidence>
<feature type="chain" id="PRO_5011661350" evidence="1">
    <location>
        <begin position="21"/>
        <end position="131"/>
    </location>
</feature>
<name>A0A1G9PXX1_9FIRM</name>
<organism evidence="2 3">
    <name type="scientific">Megasphaera paucivorans</name>
    <dbReference type="NCBI Taxonomy" id="349095"/>
    <lineage>
        <taxon>Bacteria</taxon>
        <taxon>Bacillati</taxon>
        <taxon>Bacillota</taxon>
        <taxon>Negativicutes</taxon>
        <taxon>Veillonellales</taxon>
        <taxon>Veillonellaceae</taxon>
        <taxon>Megasphaera</taxon>
    </lineage>
</organism>
<feature type="signal peptide" evidence="1">
    <location>
        <begin position="1"/>
        <end position="20"/>
    </location>
</feature>
<dbReference type="STRING" id="349095.SAMN05660299_00040"/>